<comment type="caution">
    <text evidence="11">The sequence shown here is derived from an EMBL/GenBank/DDBJ whole genome shotgun (WGS) entry which is preliminary data.</text>
</comment>
<dbReference type="Pfam" id="PF00069">
    <property type="entry name" value="Pkinase"/>
    <property type="match status" value="1"/>
</dbReference>
<dbReference type="SUPFAM" id="SSF56112">
    <property type="entry name" value="Protein kinase-like (PK-like)"/>
    <property type="match status" value="1"/>
</dbReference>
<dbReference type="InterPro" id="IPR053754">
    <property type="entry name" value="OligoMan_bind_ChitinaseAct_sf"/>
</dbReference>
<organism evidence="11 12">
    <name type="scientific">Lentzea sokolovensis</name>
    <dbReference type="NCBI Taxonomy" id="3095429"/>
    <lineage>
        <taxon>Bacteria</taxon>
        <taxon>Bacillati</taxon>
        <taxon>Actinomycetota</taxon>
        <taxon>Actinomycetes</taxon>
        <taxon>Pseudonocardiales</taxon>
        <taxon>Pseudonocardiaceae</taxon>
        <taxon>Lentzea</taxon>
    </lineage>
</organism>
<dbReference type="Gene3D" id="3.30.1490.230">
    <property type="match status" value="2"/>
</dbReference>
<feature type="compositionally biased region" description="Low complexity" evidence="8">
    <location>
        <begin position="348"/>
        <end position="374"/>
    </location>
</feature>
<reference evidence="11 12" key="2">
    <citation type="submission" date="2023-11" db="EMBL/GenBank/DDBJ databases">
        <authorList>
            <person name="Lara A.C."/>
            <person name="Chronakova A."/>
        </authorList>
    </citation>
    <scope>NUCLEOTIDE SEQUENCE [LARGE SCALE GENOMIC DNA]</scope>
    <source>
        <strain evidence="11 12">BCCO 10_0061</strain>
    </source>
</reference>
<name>A0ABU4VAL9_9PSEU</name>
<evidence type="ECO:0000256" key="7">
    <source>
        <dbReference type="PROSITE-ProRule" id="PRU10141"/>
    </source>
</evidence>
<keyword evidence="5 11" id="KW-0418">Kinase</keyword>
<evidence type="ECO:0000313" key="11">
    <source>
        <dbReference type="EMBL" id="MDX8148739.1"/>
    </source>
</evidence>
<evidence type="ECO:0000256" key="6">
    <source>
        <dbReference type="ARBA" id="ARBA00022840"/>
    </source>
</evidence>
<keyword evidence="9" id="KW-1133">Transmembrane helix</keyword>
<keyword evidence="4 7" id="KW-0547">Nucleotide-binding</keyword>
<protein>
    <recommendedName>
        <fullName evidence="1">non-specific serine/threonine protein kinase</fullName>
        <ecNumber evidence="1">2.7.11.1</ecNumber>
    </recommendedName>
</protein>
<dbReference type="RefSeq" id="WP_319980917.1">
    <property type="nucleotide sequence ID" value="NZ_JAXAVU010000016.1"/>
</dbReference>
<dbReference type="InterPro" id="IPR008271">
    <property type="entry name" value="Ser/Thr_kinase_AS"/>
</dbReference>
<evidence type="ECO:0000256" key="1">
    <source>
        <dbReference type="ARBA" id="ARBA00012513"/>
    </source>
</evidence>
<feature type="binding site" evidence="7">
    <location>
        <position position="34"/>
    </location>
    <ligand>
        <name>ATP</name>
        <dbReference type="ChEBI" id="CHEBI:30616"/>
    </ligand>
</feature>
<accession>A0ABU4VAL9</accession>
<keyword evidence="9" id="KW-0472">Membrane</keyword>
<dbReference type="EC" id="2.7.11.1" evidence="1"/>
<dbReference type="CDD" id="cd14014">
    <property type="entry name" value="STKc_PknB_like"/>
    <property type="match status" value="1"/>
</dbReference>
<dbReference type="EMBL" id="JAXAVU010000016">
    <property type="protein sequence ID" value="MDX8148739.1"/>
    <property type="molecule type" value="Genomic_DNA"/>
</dbReference>
<feature type="transmembrane region" description="Helical" evidence="9">
    <location>
        <begin position="320"/>
        <end position="342"/>
    </location>
</feature>
<gene>
    <name evidence="11" type="ORF">SK854_41950</name>
</gene>
<feature type="region of interest" description="Disordered" evidence="8">
    <location>
        <begin position="348"/>
        <end position="377"/>
    </location>
</feature>
<keyword evidence="12" id="KW-1185">Reference proteome</keyword>
<dbReference type="InterPro" id="IPR017441">
    <property type="entry name" value="Protein_kinase_ATP_BS"/>
</dbReference>
<keyword evidence="6 7" id="KW-0067">ATP-binding</keyword>
<evidence type="ECO:0000259" key="10">
    <source>
        <dbReference type="PROSITE" id="PS50011"/>
    </source>
</evidence>
<evidence type="ECO:0000256" key="5">
    <source>
        <dbReference type="ARBA" id="ARBA00022777"/>
    </source>
</evidence>
<proteinExistence type="predicted"/>
<keyword evidence="2" id="KW-0723">Serine/threonine-protein kinase</keyword>
<dbReference type="PROSITE" id="PS00108">
    <property type="entry name" value="PROTEIN_KINASE_ST"/>
    <property type="match status" value="1"/>
</dbReference>
<dbReference type="InterPro" id="IPR011009">
    <property type="entry name" value="Kinase-like_dom_sf"/>
</dbReference>
<dbReference type="GO" id="GO:0004674">
    <property type="term" value="F:protein serine/threonine kinase activity"/>
    <property type="evidence" value="ECO:0007669"/>
    <property type="project" value="UniProtKB-EC"/>
</dbReference>
<feature type="domain" description="Protein kinase" evidence="10">
    <location>
        <begin position="5"/>
        <end position="278"/>
    </location>
</feature>
<evidence type="ECO:0000256" key="9">
    <source>
        <dbReference type="SAM" id="Phobius"/>
    </source>
</evidence>
<dbReference type="InterPro" id="IPR000719">
    <property type="entry name" value="Prot_kinase_dom"/>
</dbReference>
<reference evidence="11 12" key="1">
    <citation type="submission" date="2023-11" db="EMBL/GenBank/DDBJ databases">
        <title>Lentzea sokolovensis, sp. nov., Lentzea kristufkii, sp. nov., and Lentzea miocenensis, sp. nov., rare actinobacteria from Sokolov Coal Basin, Miocene lacustrine sediment, Czech Republic.</title>
        <authorList>
            <person name="Lara A."/>
            <person name="Kotroba L."/>
            <person name="Nouioui I."/>
            <person name="Neumann-Schaal M."/>
            <person name="Mast Y."/>
            <person name="Chronakova A."/>
        </authorList>
    </citation>
    <scope>NUCLEOTIDE SEQUENCE [LARGE SCALE GENOMIC DNA]</scope>
    <source>
        <strain evidence="11 12">BCCO 10_0061</strain>
    </source>
</reference>
<evidence type="ECO:0000256" key="2">
    <source>
        <dbReference type="ARBA" id="ARBA00022527"/>
    </source>
</evidence>
<sequence>MFGPYRLESLLGRGGMGEVYRAYDTVKDRIVAVKLLSVGLASDMGYQARFRRESQVAARLREPHIIPIHDFGEIDGRLFIDMRMVDGVDLGSLLRREGPLDPARAVHIVGQIGAALDAAHAENLIHRDVKPSNVIVVGAGADEFAYLIDFGIVHNSLDTSTGDAALGSPAYTAPERLQPVPAMDAFQRAVDNYSLGCVLHELLTGQLPFPCENNMAMMFAHLQTPPPRPSALRPNLPPGLDDVVIRALAKNPQDRYPSAGALAMAARAALTTSRHPVPTGLADATTRLPGLGGAAADPRRTRLLRDQAQRPRRALGGWRGWVVTALVLLAVTALAITLYPLVRSLGQPVSSPTVSSQPVSKSSVVTTSSGPPSSAVQTTTRLLTIPAGGPLFGNDEAQAKGPAICEQVGGRFNVAWFTPGQTLGEYSMVTCAFVFEPSTERVLDIDAGGLISGEDDAEAKAPGVCAKAGGTWNREWHDVVSGKYSVVNCTFVF</sequence>
<dbReference type="Gene3D" id="3.30.200.20">
    <property type="entry name" value="Phosphorylase Kinase, domain 1"/>
    <property type="match status" value="1"/>
</dbReference>
<feature type="region of interest" description="Disordered" evidence="8">
    <location>
        <begin position="276"/>
        <end position="296"/>
    </location>
</feature>
<dbReference type="PROSITE" id="PS50011">
    <property type="entry name" value="PROTEIN_KINASE_DOM"/>
    <property type="match status" value="1"/>
</dbReference>
<dbReference type="Gene3D" id="1.10.510.10">
    <property type="entry name" value="Transferase(Phosphotransferase) domain 1"/>
    <property type="match status" value="1"/>
</dbReference>
<dbReference type="SMART" id="SM00220">
    <property type="entry name" value="S_TKc"/>
    <property type="match status" value="1"/>
</dbReference>
<keyword evidence="3 11" id="KW-0808">Transferase</keyword>
<dbReference type="PANTHER" id="PTHR43289">
    <property type="entry name" value="MITOGEN-ACTIVATED PROTEIN KINASE KINASE KINASE 20-RELATED"/>
    <property type="match status" value="1"/>
</dbReference>
<dbReference type="PANTHER" id="PTHR43289:SF6">
    <property type="entry name" value="SERINE_THREONINE-PROTEIN KINASE NEKL-3"/>
    <property type="match status" value="1"/>
</dbReference>
<evidence type="ECO:0000256" key="4">
    <source>
        <dbReference type="ARBA" id="ARBA00022741"/>
    </source>
</evidence>
<dbReference type="Proteomes" id="UP001285352">
    <property type="component" value="Unassembled WGS sequence"/>
</dbReference>
<keyword evidence="9" id="KW-0812">Transmembrane</keyword>
<evidence type="ECO:0000256" key="8">
    <source>
        <dbReference type="SAM" id="MobiDB-lite"/>
    </source>
</evidence>
<evidence type="ECO:0000256" key="3">
    <source>
        <dbReference type="ARBA" id="ARBA00022679"/>
    </source>
</evidence>
<dbReference type="PROSITE" id="PS00107">
    <property type="entry name" value="PROTEIN_KINASE_ATP"/>
    <property type="match status" value="1"/>
</dbReference>
<evidence type="ECO:0000313" key="12">
    <source>
        <dbReference type="Proteomes" id="UP001285352"/>
    </source>
</evidence>